<dbReference type="OMA" id="IPEAICY"/>
<dbReference type="InterPro" id="IPR036047">
    <property type="entry name" value="F-box-like_dom_sf"/>
</dbReference>
<dbReference type="InterPro" id="IPR055294">
    <property type="entry name" value="FBL60-like"/>
</dbReference>
<dbReference type="EMBL" id="CM002874">
    <property type="protein sequence ID" value="KFK33098.1"/>
    <property type="molecule type" value="Genomic_DNA"/>
</dbReference>
<feature type="domain" description="FBD" evidence="1">
    <location>
        <begin position="371"/>
        <end position="442"/>
    </location>
</feature>
<dbReference type="InterPro" id="IPR006566">
    <property type="entry name" value="FBD"/>
</dbReference>
<dbReference type="SUPFAM" id="SSF81383">
    <property type="entry name" value="F-box domain"/>
    <property type="match status" value="1"/>
</dbReference>
<accession>A0A087GT96</accession>
<dbReference type="SMART" id="SM00579">
    <property type="entry name" value="FBD"/>
    <property type="match status" value="1"/>
</dbReference>
<reference evidence="3" key="1">
    <citation type="journal article" date="2015" name="Nat. Plants">
        <title>Genome expansion of Arabis alpina linked with retrotransposition and reduced symmetric DNA methylation.</title>
        <authorList>
            <person name="Willing E.M."/>
            <person name="Rawat V."/>
            <person name="Mandakova T."/>
            <person name="Maumus F."/>
            <person name="James G.V."/>
            <person name="Nordstroem K.J."/>
            <person name="Becker C."/>
            <person name="Warthmann N."/>
            <person name="Chica C."/>
            <person name="Szarzynska B."/>
            <person name="Zytnicki M."/>
            <person name="Albani M.C."/>
            <person name="Kiefer C."/>
            <person name="Bergonzi S."/>
            <person name="Castaings L."/>
            <person name="Mateos J.L."/>
            <person name="Berns M.C."/>
            <person name="Bujdoso N."/>
            <person name="Piofczyk T."/>
            <person name="de Lorenzo L."/>
            <person name="Barrero-Sicilia C."/>
            <person name="Mateos I."/>
            <person name="Piednoel M."/>
            <person name="Hagmann J."/>
            <person name="Chen-Min-Tao R."/>
            <person name="Iglesias-Fernandez R."/>
            <person name="Schuster S.C."/>
            <person name="Alonso-Blanco C."/>
            <person name="Roudier F."/>
            <person name="Carbonero P."/>
            <person name="Paz-Ares J."/>
            <person name="Davis S.J."/>
            <person name="Pecinka A."/>
            <person name="Quesneville H."/>
            <person name="Colot V."/>
            <person name="Lysak M.A."/>
            <person name="Weigel D."/>
            <person name="Coupland G."/>
            <person name="Schneeberger K."/>
        </authorList>
    </citation>
    <scope>NUCLEOTIDE SEQUENCE [LARGE SCALE GENOMIC DNA]</scope>
    <source>
        <strain evidence="3">cv. Pajares</strain>
    </source>
</reference>
<dbReference type="OrthoDB" id="612216at2759"/>
<sequence>MDRFSSLPNEIICHIGSFLSTKEAVFIMVLSKRYQNLFTIIPTLSFNGDEESFKDFVDGVLALPVTSRIRTFSLLWYHFEYDHINRCLCDVLKRGVLVIELNLKVHEPRNYSLPSEVFTCKTVVKMDLRCGFAIELLPEDAFLPSLKTLFLESVQFYDSDGCCAFQTLLSASPVLEELVIDNIEWERWKWSSIVSSPTLQRLTIRREEWFSYDSDDILDSRGLAYDFDSISLDTPSLIYLDYSDYVPKEYPTVNLNSLVEAKLDLRVDEEGVWEATHVDDFNPVNLISCLKNVEILDLTIQTTEMFSLFPEAIPVFEKLFQLSVSLSDSCWSSLLILIKKSPNLKTLIIEDYLHYGRREDEYLCECVSEYSFLSSCPVEVLKINSYNGSIEELAQMKHFLEKLSCLELVVVYAQVSHNKRLQVMADLQMLPRASSKCKFQVDFFRKSY</sequence>
<dbReference type="InterPro" id="IPR032675">
    <property type="entry name" value="LRR_dom_sf"/>
</dbReference>
<dbReference type="Gramene" id="KFK33098">
    <property type="protein sequence ID" value="KFK33098"/>
    <property type="gene ID" value="AALP_AA6G330900"/>
</dbReference>
<name>A0A087GT96_ARAAL</name>
<dbReference type="PANTHER" id="PTHR31293">
    <property type="entry name" value="RNI-LIKE SUPERFAMILY PROTEIN"/>
    <property type="match status" value="1"/>
</dbReference>
<dbReference type="SUPFAM" id="SSF52047">
    <property type="entry name" value="RNI-like"/>
    <property type="match status" value="1"/>
</dbReference>
<dbReference type="InterPro" id="IPR055411">
    <property type="entry name" value="LRR_FXL15/At3g58940/PEG3-like"/>
</dbReference>
<dbReference type="Pfam" id="PF24758">
    <property type="entry name" value="LRR_At5g56370"/>
    <property type="match status" value="1"/>
</dbReference>
<protein>
    <recommendedName>
        <fullName evidence="1">FBD domain-containing protein</fullName>
    </recommendedName>
</protein>
<proteinExistence type="predicted"/>
<gene>
    <name evidence="2" type="ordered locus">AALP_Aa6g330900</name>
</gene>
<evidence type="ECO:0000259" key="1">
    <source>
        <dbReference type="SMART" id="SM00579"/>
    </source>
</evidence>
<evidence type="ECO:0000313" key="3">
    <source>
        <dbReference type="Proteomes" id="UP000029120"/>
    </source>
</evidence>
<dbReference type="AlphaFoldDB" id="A0A087GT96"/>
<keyword evidence="3" id="KW-1185">Reference proteome</keyword>
<evidence type="ECO:0000313" key="2">
    <source>
        <dbReference type="EMBL" id="KFK33098.1"/>
    </source>
</evidence>
<dbReference type="Proteomes" id="UP000029120">
    <property type="component" value="Chromosome 6"/>
</dbReference>
<dbReference type="Gene3D" id="3.80.10.10">
    <property type="entry name" value="Ribonuclease Inhibitor"/>
    <property type="match status" value="1"/>
</dbReference>
<organism evidence="2 3">
    <name type="scientific">Arabis alpina</name>
    <name type="common">Alpine rock-cress</name>
    <dbReference type="NCBI Taxonomy" id="50452"/>
    <lineage>
        <taxon>Eukaryota</taxon>
        <taxon>Viridiplantae</taxon>
        <taxon>Streptophyta</taxon>
        <taxon>Embryophyta</taxon>
        <taxon>Tracheophyta</taxon>
        <taxon>Spermatophyta</taxon>
        <taxon>Magnoliopsida</taxon>
        <taxon>eudicotyledons</taxon>
        <taxon>Gunneridae</taxon>
        <taxon>Pentapetalae</taxon>
        <taxon>rosids</taxon>
        <taxon>malvids</taxon>
        <taxon>Brassicales</taxon>
        <taxon>Brassicaceae</taxon>
        <taxon>Arabideae</taxon>
        <taxon>Arabis</taxon>
    </lineage>
</organism>
<dbReference type="PANTHER" id="PTHR31293:SF12">
    <property type="entry name" value="RNI-LIKE SUPERFAMILY PROTEIN"/>
    <property type="match status" value="1"/>
</dbReference>